<organism evidence="4 5">
    <name type="scientific">Clostridium tagluense</name>
    <dbReference type="NCBI Taxonomy" id="360422"/>
    <lineage>
        <taxon>Bacteria</taxon>
        <taxon>Bacillati</taxon>
        <taxon>Bacillota</taxon>
        <taxon>Clostridia</taxon>
        <taxon>Eubacteriales</taxon>
        <taxon>Clostridiaceae</taxon>
        <taxon>Clostridium</taxon>
    </lineage>
</organism>
<dbReference type="InterPro" id="IPR051398">
    <property type="entry name" value="Polysacch_Deacetylase"/>
</dbReference>
<evidence type="ECO:0000259" key="3">
    <source>
        <dbReference type="PROSITE" id="PS51677"/>
    </source>
</evidence>
<name>A0A401UR06_9CLOT</name>
<keyword evidence="5" id="KW-1185">Reference proteome</keyword>
<dbReference type="PANTHER" id="PTHR34216">
    <property type="match status" value="1"/>
</dbReference>
<feature type="domain" description="NodB homology" evidence="3">
    <location>
        <begin position="143"/>
        <end position="302"/>
    </location>
</feature>
<dbReference type="Pfam" id="PF01522">
    <property type="entry name" value="Polysacc_deac_1"/>
    <property type="match status" value="1"/>
</dbReference>
<comment type="subcellular location">
    <subcellularLocation>
        <location evidence="1">Secreted</location>
    </subcellularLocation>
</comment>
<dbReference type="SUPFAM" id="SSF88713">
    <property type="entry name" value="Glycoside hydrolase/deacetylase"/>
    <property type="match status" value="1"/>
</dbReference>
<reference evidence="4 5" key="1">
    <citation type="submission" date="2018-11" db="EMBL/GenBank/DDBJ databases">
        <title>Genome sequencing and assembly of Clostridium tagluense strain A121.</title>
        <authorList>
            <person name="Murakami T."/>
            <person name="Segawa T."/>
            <person name="Shcherbakova V.A."/>
            <person name="Mori H."/>
            <person name="Yoshimura Y."/>
        </authorList>
    </citation>
    <scope>NUCLEOTIDE SEQUENCE [LARGE SCALE GENOMIC DNA]</scope>
    <source>
        <strain evidence="4 5">A121</strain>
    </source>
</reference>
<evidence type="ECO:0000256" key="1">
    <source>
        <dbReference type="ARBA" id="ARBA00004613"/>
    </source>
</evidence>
<dbReference type="GO" id="GO:0005975">
    <property type="term" value="P:carbohydrate metabolic process"/>
    <property type="evidence" value="ECO:0007669"/>
    <property type="project" value="InterPro"/>
</dbReference>
<evidence type="ECO:0000313" key="5">
    <source>
        <dbReference type="Proteomes" id="UP000287872"/>
    </source>
</evidence>
<gene>
    <name evidence="4" type="ORF">Ctaglu_36150</name>
</gene>
<dbReference type="OrthoDB" id="9778320at2"/>
<protein>
    <recommendedName>
        <fullName evidence="3">NodB homology domain-containing protein</fullName>
    </recommendedName>
</protein>
<dbReference type="AlphaFoldDB" id="A0A401UR06"/>
<keyword evidence="2" id="KW-0732">Signal</keyword>
<dbReference type="RefSeq" id="WP_125004289.1">
    <property type="nucleotide sequence ID" value="NZ_BHYK01000024.1"/>
</dbReference>
<dbReference type="CDD" id="cd10918">
    <property type="entry name" value="CE4_NodB_like_5s_6s"/>
    <property type="match status" value="1"/>
</dbReference>
<dbReference type="InterPro" id="IPR011330">
    <property type="entry name" value="Glyco_hydro/deAcase_b/a-brl"/>
</dbReference>
<proteinExistence type="predicted"/>
<dbReference type="GO" id="GO:0005576">
    <property type="term" value="C:extracellular region"/>
    <property type="evidence" value="ECO:0007669"/>
    <property type="project" value="UniProtKB-SubCell"/>
</dbReference>
<dbReference type="PANTHER" id="PTHR34216:SF3">
    <property type="entry name" value="POLY-BETA-1,6-N-ACETYL-D-GLUCOSAMINE N-DEACETYLASE"/>
    <property type="match status" value="1"/>
</dbReference>
<dbReference type="Proteomes" id="UP000287872">
    <property type="component" value="Unassembled WGS sequence"/>
</dbReference>
<dbReference type="PROSITE" id="PS51677">
    <property type="entry name" value="NODB"/>
    <property type="match status" value="1"/>
</dbReference>
<evidence type="ECO:0000256" key="2">
    <source>
        <dbReference type="ARBA" id="ARBA00022729"/>
    </source>
</evidence>
<evidence type="ECO:0000313" key="4">
    <source>
        <dbReference type="EMBL" id="GCD11992.1"/>
    </source>
</evidence>
<dbReference type="InterPro" id="IPR002509">
    <property type="entry name" value="NODB_dom"/>
</dbReference>
<comment type="caution">
    <text evidence="4">The sequence shown here is derived from an EMBL/GenBank/DDBJ whole genome shotgun (WGS) entry which is preliminary data.</text>
</comment>
<dbReference type="GO" id="GO:0016810">
    <property type="term" value="F:hydrolase activity, acting on carbon-nitrogen (but not peptide) bonds"/>
    <property type="evidence" value="ECO:0007669"/>
    <property type="project" value="InterPro"/>
</dbReference>
<dbReference type="EMBL" id="BHYK01000024">
    <property type="protein sequence ID" value="GCD11992.1"/>
    <property type="molecule type" value="Genomic_DNA"/>
</dbReference>
<dbReference type="Gene3D" id="3.20.20.370">
    <property type="entry name" value="Glycoside hydrolase/deacetylase"/>
    <property type="match status" value="1"/>
</dbReference>
<accession>A0A401UR06</accession>
<sequence length="302" mass="34329">MKLSKKPLIIITIAILILCIGLTYGINRLGTSKGINTLNEAKIPEIISEKIKLPTEHSDNLAVYDSLKLEEKTYKSASVFQVKNIKIPILMYHSISYEKGNSLRVSKENFRMQMKYLKDNNYTTLTIDELYSYMKIGKIVPKKPIIITFDDGYKDNYTNAYPILKELGLKATVFVIAGAIDAEKDFLTSNEIKSMDSNNMRIESHTTAHEHLTKISYSSNIKTMKSSKDKLEKILGRKINYIAYPFGEYSADTIKAAKESGYKLAFSTKSGFIDKNTNIYSLGRIFVNANFSFDKFKLRLNP</sequence>